<evidence type="ECO:0000313" key="2">
    <source>
        <dbReference type="EMBL" id="RJG16948.1"/>
    </source>
</evidence>
<feature type="non-terminal residue" evidence="2">
    <location>
        <position position="1"/>
    </location>
</feature>
<dbReference type="Gene3D" id="1.10.3130.20">
    <property type="entry name" value="Phycobilisome linker domain"/>
    <property type="match status" value="1"/>
</dbReference>
<dbReference type="Pfam" id="PF13946">
    <property type="entry name" value="DUF4214"/>
    <property type="match status" value="1"/>
</dbReference>
<keyword evidence="3" id="KW-1185">Reference proteome</keyword>
<organism evidence="2 3">
    <name type="scientific">Massilia cavernae</name>
    <dbReference type="NCBI Taxonomy" id="2320864"/>
    <lineage>
        <taxon>Bacteria</taxon>
        <taxon>Pseudomonadati</taxon>
        <taxon>Pseudomonadota</taxon>
        <taxon>Betaproteobacteria</taxon>
        <taxon>Burkholderiales</taxon>
        <taxon>Oxalobacteraceae</taxon>
        <taxon>Telluria group</taxon>
        <taxon>Massilia</taxon>
    </lineage>
</organism>
<accession>A0A418XVZ8</accession>
<dbReference type="InterPro" id="IPR025282">
    <property type="entry name" value="DUF4214"/>
</dbReference>
<name>A0A418XVZ8_9BURK</name>
<comment type="caution">
    <text evidence="2">The sequence shown here is derived from an EMBL/GenBank/DDBJ whole genome shotgun (WGS) entry which is preliminary data.</text>
</comment>
<dbReference type="InterPro" id="IPR038255">
    <property type="entry name" value="PBS_linker_sf"/>
</dbReference>
<evidence type="ECO:0000259" key="1">
    <source>
        <dbReference type="Pfam" id="PF13946"/>
    </source>
</evidence>
<dbReference type="OrthoDB" id="480426at2"/>
<dbReference type="RefSeq" id="WP_119810752.1">
    <property type="nucleotide sequence ID" value="NZ_QYUP01000104.1"/>
</dbReference>
<reference evidence="2 3" key="1">
    <citation type="submission" date="2018-09" db="EMBL/GenBank/DDBJ databases">
        <authorList>
            <person name="Zhu H."/>
        </authorList>
    </citation>
    <scope>NUCLEOTIDE SEQUENCE [LARGE SCALE GENOMIC DNA]</scope>
    <source>
        <strain evidence="2 3">K1S02-61</strain>
    </source>
</reference>
<dbReference type="AlphaFoldDB" id="A0A418XVZ8"/>
<protein>
    <submittedName>
        <fullName evidence="2">DUF4214 domain-containing protein</fullName>
    </submittedName>
</protein>
<evidence type="ECO:0000313" key="3">
    <source>
        <dbReference type="Proteomes" id="UP000284006"/>
    </source>
</evidence>
<dbReference type="Proteomes" id="UP000284006">
    <property type="component" value="Unassembled WGS sequence"/>
</dbReference>
<proteinExistence type="predicted"/>
<sequence>TGGQAYRLYSAVLARAADKVGLGFWIAKLDEGVPMQAVANAFLSSAEFTSTYGSNLSNAQFVDKLYQNVLHRPLDQAGFDFWVAAIEQHNVSRAEILMSFSESSENKDQVIGVIGNGVDFTLWQG</sequence>
<gene>
    <name evidence="2" type="ORF">D3872_10670</name>
</gene>
<feature type="domain" description="DUF4214" evidence="1">
    <location>
        <begin position="39"/>
        <end position="109"/>
    </location>
</feature>
<dbReference type="EMBL" id="QYUP01000104">
    <property type="protein sequence ID" value="RJG16948.1"/>
    <property type="molecule type" value="Genomic_DNA"/>
</dbReference>